<comment type="catalytic activity">
    <reaction evidence="7">
        <text>diphosphate + H2O = 2 phosphate + H(+)</text>
        <dbReference type="Rhea" id="RHEA:24576"/>
        <dbReference type="ChEBI" id="CHEBI:15377"/>
        <dbReference type="ChEBI" id="CHEBI:15378"/>
        <dbReference type="ChEBI" id="CHEBI:33019"/>
        <dbReference type="ChEBI" id="CHEBI:43474"/>
        <dbReference type="EC" id="3.6.1.1"/>
    </reaction>
</comment>
<dbReference type="InterPro" id="IPR001667">
    <property type="entry name" value="DDH_dom"/>
</dbReference>
<evidence type="ECO:0000256" key="2">
    <source>
        <dbReference type="ARBA" id="ARBA00012146"/>
    </source>
</evidence>
<dbReference type="InterPro" id="IPR004097">
    <property type="entry name" value="DHHA2"/>
</dbReference>
<dbReference type="InterPro" id="IPR038763">
    <property type="entry name" value="DHH_sf"/>
</dbReference>
<dbReference type="STRING" id="79604.AAY81_07350"/>
<dbReference type="GO" id="GO:0004427">
    <property type="term" value="F:inorganic diphosphate phosphatase activity"/>
    <property type="evidence" value="ECO:0007669"/>
    <property type="project" value="UniProtKB-EC"/>
</dbReference>
<organism evidence="9 10">
    <name type="scientific">Denitrobacterium detoxificans</name>
    <dbReference type="NCBI Taxonomy" id="79604"/>
    <lineage>
        <taxon>Bacteria</taxon>
        <taxon>Bacillati</taxon>
        <taxon>Actinomycetota</taxon>
        <taxon>Coriobacteriia</taxon>
        <taxon>Eggerthellales</taxon>
        <taxon>Eggerthellaceae</taxon>
        <taxon>Denitrobacterium</taxon>
    </lineage>
</organism>
<evidence type="ECO:0000256" key="6">
    <source>
        <dbReference type="ARBA" id="ARBA00032535"/>
    </source>
</evidence>
<evidence type="ECO:0000259" key="8">
    <source>
        <dbReference type="SMART" id="SM01131"/>
    </source>
</evidence>
<dbReference type="SUPFAM" id="SSF64182">
    <property type="entry name" value="DHH phosphoesterases"/>
    <property type="match status" value="1"/>
</dbReference>
<dbReference type="OrthoDB" id="9766150at2"/>
<dbReference type="KEGG" id="ddt:AAY81_07350"/>
<feature type="domain" description="DHHA2" evidence="8">
    <location>
        <begin position="187"/>
        <end position="311"/>
    </location>
</feature>
<reference evidence="10" key="1">
    <citation type="submission" date="2016-10" db="EMBL/GenBank/DDBJ databases">
        <authorList>
            <person name="Varghese N."/>
        </authorList>
    </citation>
    <scope>NUCLEOTIDE SEQUENCE [LARGE SCALE GENOMIC DNA]</scope>
    <source>
        <strain evidence="10">DSM 21843</strain>
    </source>
</reference>
<dbReference type="NCBIfam" id="NF003877">
    <property type="entry name" value="PRK05427.1"/>
    <property type="match status" value="1"/>
</dbReference>
<sequence>MAEPIIIVGHKNPDNDAISAAVGLAFFENELARRQGRDDVYEAVCLGPLPPETAWNLEQNGIDAPRLIDHVEAGQKVMLVDHNELKQAVDGLADAEVVGIVDHHRIGDVATAAPIYMTVRPWGSTCTVISALCRQHDIEIPVAIANVLLSAILTDTVILKSPTATKVDEEQIAYLEGITGKKYVEFGQQLFKCRGGEADLPIEKYVGADAKEFEVGSTTVLIAQHETVDLEGAMKREEEARAYMRKLQEEKGYDFVLVLVTDILAEGSNFLVEGNHAVVDSVFGIDSSKTVWIDGILSRKKQVAAPILAAN</sequence>
<evidence type="ECO:0000256" key="1">
    <source>
        <dbReference type="ARBA" id="ARBA00001936"/>
    </source>
</evidence>
<gene>
    <name evidence="9" type="ORF">SAMN02910314_01036</name>
</gene>
<evidence type="ECO:0000313" key="10">
    <source>
        <dbReference type="Proteomes" id="UP000182975"/>
    </source>
</evidence>
<dbReference type="PATRIC" id="fig|79604.3.peg.1481"/>
<evidence type="ECO:0000256" key="7">
    <source>
        <dbReference type="ARBA" id="ARBA00047820"/>
    </source>
</evidence>
<name>A0A172RZ56_9ACTN</name>
<dbReference type="Proteomes" id="UP000182975">
    <property type="component" value="Unassembled WGS sequence"/>
</dbReference>
<dbReference type="Gene3D" id="3.90.1640.10">
    <property type="entry name" value="inorganic pyrophosphatase (n-terminal core)"/>
    <property type="match status" value="1"/>
</dbReference>
<evidence type="ECO:0000256" key="4">
    <source>
        <dbReference type="ARBA" id="ARBA00022801"/>
    </source>
</evidence>
<dbReference type="EC" id="3.6.1.1" evidence="2"/>
<evidence type="ECO:0000256" key="3">
    <source>
        <dbReference type="ARBA" id="ARBA00022723"/>
    </source>
</evidence>
<dbReference type="GO" id="GO:0005737">
    <property type="term" value="C:cytoplasm"/>
    <property type="evidence" value="ECO:0007669"/>
    <property type="project" value="InterPro"/>
</dbReference>
<dbReference type="GO" id="GO:0046872">
    <property type="term" value="F:metal ion binding"/>
    <property type="evidence" value="ECO:0007669"/>
    <property type="project" value="UniProtKB-KW"/>
</dbReference>
<protein>
    <recommendedName>
        <fullName evidence="2">inorganic diphosphatase</fullName>
        <ecNumber evidence="2">3.6.1.1</ecNumber>
    </recommendedName>
    <alternativeName>
        <fullName evidence="6">Pyrophosphate phospho-hydrolase</fullName>
    </alternativeName>
</protein>
<keyword evidence="10" id="KW-1185">Reference proteome</keyword>
<keyword evidence="4" id="KW-0378">Hydrolase</keyword>
<accession>A0A172RZ56</accession>
<evidence type="ECO:0000313" key="9">
    <source>
        <dbReference type="EMBL" id="SEO73910.1"/>
    </source>
</evidence>
<comment type="cofactor">
    <cofactor evidence="1">
        <name>Mn(2+)</name>
        <dbReference type="ChEBI" id="CHEBI:29035"/>
    </cofactor>
</comment>
<evidence type="ECO:0000256" key="5">
    <source>
        <dbReference type="ARBA" id="ARBA00023211"/>
    </source>
</evidence>
<dbReference type="PANTHER" id="PTHR12112:SF22">
    <property type="entry name" value="MANGANESE-DEPENDENT INORGANIC PYROPHOSPHATASE-RELATED"/>
    <property type="match status" value="1"/>
</dbReference>
<dbReference type="InterPro" id="IPR038222">
    <property type="entry name" value="DHHA2_dom_sf"/>
</dbReference>
<keyword evidence="3" id="KW-0479">Metal-binding</keyword>
<dbReference type="SMART" id="SM01131">
    <property type="entry name" value="DHHA2"/>
    <property type="match status" value="1"/>
</dbReference>
<dbReference type="Gene3D" id="3.10.310.20">
    <property type="entry name" value="DHHA2 domain"/>
    <property type="match status" value="1"/>
</dbReference>
<dbReference type="PANTHER" id="PTHR12112">
    <property type="entry name" value="BNIP - RELATED"/>
    <property type="match status" value="1"/>
</dbReference>
<dbReference type="EMBL" id="FOEC01000005">
    <property type="protein sequence ID" value="SEO73910.1"/>
    <property type="molecule type" value="Genomic_DNA"/>
</dbReference>
<dbReference type="Pfam" id="PF02833">
    <property type="entry name" value="DHHA2"/>
    <property type="match status" value="1"/>
</dbReference>
<dbReference type="FunFam" id="3.90.1640.10:FF:000001">
    <property type="entry name" value="Probable manganese-dependent inorganic pyrophosphatase"/>
    <property type="match status" value="1"/>
</dbReference>
<dbReference type="Pfam" id="PF01368">
    <property type="entry name" value="DHH"/>
    <property type="match status" value="1"/>
</dbReference>
<dbReference type="AlphaFoldDB" id="A0A172RZ56"/>
<keyword evidence="5" id="KW-0464">Manganese</keyword>
<proteinExistence type="predicted"/>
<dbReference type="RefSeq" id="WP_066663321.1">
    <property type="nucleotide sequence ID" value="NZ_CP011402.1"/>
</dbReference>